<name>A0A3M8HC69_9BACI</name>
<evidence type="ECO:0000313" key="5">
    <source>
        <dbReference type="Proteomes" id="UP000279909"/>
    </source>
</evidence>
<dbReference type="RefSeq" id="WP_122971383.1">
    <property type="nucleotide sequence ID" value="NZ_RHLQ01000010.1"/>
</dbReference>
<dbReference type="InterPro" id="IPR009988">
    <property type="entry name" value="DUF1510"/>
</dbReference>
<feature type="region of interest" description="Disordered" evidence="1">
    <location>
        <begin position="51"/>
        <end position="134"/>
    </location>
</feature>
<keyword evidence="2" id="KW-0812">Transmembrane</keyword>
<dbReference type="Proteomes" id="UP000279909">
    <property type="component" value="Unassembled WGS sequence"/>
</dbReference>
<gene>
    <name evidence="4" type="ORF">EC501_05975</name>
</gene>
<feature type="region of interest" description="Disordered" evidence="1">
    <location>
        <begin position="1"/>
        <end position="21"/>
    </location>
</feature>
<keyword evidence="5" id="KW-1185">Reference proteome</keyword>
<accession>A0A3M8HC69</accession>
<dbReference type="OrthoDB" id="2168558at2"/>
<dbReference type="EMBL" id="RHLQ01000010">
    <property type="protein sequence ID" value="RND00056.1"/>
    <property type="molecule type" value="Genomic_DNA"/>
</dbReference>
<dbReference type="AlphaFoldDB" id="A0A3M8HC69"/>
<feature type="domain" description="DUF1510" evidence="3">
    <location>
        <begin position="139"/>
        <end position="231"/>
    </location>
</feature>
<evidence type="ECO:0000259" key="3">
    <source>
        <dbReference type="Pfam" id="PF07423"/>
    </source>
</evidence>
<reference evidence="4 5" key="1">
    <citation type="journal article" date="2014" name="Int. J. Syst. Evol. Microbiol.">
        <title>Lysinibacillus halotolerans sp. nov., isolated from saline-alkaline soil.</title>
        <authorList>
            <person name="Kong D."/>
            <person name="Wang Y."/>
            <person name="Zhao B."/>
            <person name="Li Y."/>
            <person name="Song J."/>
            <person name="Zhai Y."/>
            <person name="Zhang C."/>
            <person name="Wang H."/>
            <person name="Chen X."/>
            <person name="Zhao B."/>
            <person name="Ruan Z."/>
        </authorList>
    </citation>
    <scope>NUCLEOTIDE SEQUENCE [LARGE SCALE GENOMIC DNA]</scope>
    <source>
        <strain evidence="4 5">MCCC 1A12703</strain>
    </source>
</reference>
<feature type="compositionally biased region" description="Basic and acidic residues" evidence="1">
    <location>
        <begin position="110"/>
        <end position="122"/>
    </location>
</feature>
<evidence type="ECO:0000256" key="1">
    <source>
        <dbReference type="SAM" id="MobiDB-lite"/>
    </source>
</evidence>
<dbReference type="Pfam" id="PF07423">
    <property type="entry name" value="DUF1510"/>
    <property type="match status" value="1"/>
</dbReference>
<keyword evidence="2" id="KW-1133">Transmembrane helix</keyword>
<protein>
    <submittedName>
        <fullName evidence="4">DUF1510 family protein</fullName>
    </submittedName>
</protein>
<keyword evidence="2" id="KW-0472">Membrane</keyword>
<proteinExistence type="predicted"/>
<sequence>MSKKGQESLTRSNKRRKKTKSKMDRLLNILIAVVSILIILNLVIVLNDDSEKEEKTEVAQENKNNSSDNMKENEDTNQTDNNSSDKDDDGEALEGDSSQSEDNQDSTESDSGKAEDDKETSEAKLIVQSSNDPIVEQVITNPSWDVTPTKQSGEHVSAYEEGHIDYEEKLKTIRNAVQLDENNIIYWSVKNNGSADSSVAVVSNNDKTEKYRVYIEWVQNEGWKPVKVEKLKKLEGTY</sequence>
<feature type="transmembrane region" description="Helical" evidence="2">
    <location>
        <begin position="26"/>
        <end position="46"/>
    </location>
</feature>
<comment type="caution">
    <text evidence="4">The sequence shown here is derived from an EMBL/GenBank/DDBJ whole genome shotgun (WGS) entry which is preliminary data.</text>
</comment>
<evidence type="ECO:0000256" key="2">
    <source>
        <dbReference type="SAM" id="Phobius"/>
    </source>
</evidence>
<evidence type="ECO:0000313" key="4">
    <source>
        <dbReference type="EMBL" id="RND00056.1"/>
    </source>
</evidence>
<organism evidence="4 5">
    <name type="scientific">Lysinibacillus halotolerans</name>
    <dbReference type="NCBI Taxonomy" id="1368476"/>
    <lineage>
        <taxon>Bacteria</taxon>
        <taxon>Bacillati</taxon>
        <taxon>Bacillota</taxon>
        <taxon>Bacilli</taxon>
        <taxon>Bacillales</taxon>
        <taxon>Bacillaceae</taxon>
        <taxon>Lysinibacillus</taxon>
    </lineage>
</organism>